<dbReference type="EMBL" id="DRPZ01000042">
    <property type="protein sequence ID" value="HGY08721.1"/>
    <property type="molecule type" value="Genomic_DNA"/>
</dbReference>
<proteinExistence type="predicted"/>
<gene>
    <name evidence="1" type="ORF">ENK37_01510</name>
</gene>
<reference evidence="1" key="1">
    <citation type="journal article" date="2020" name="mSystems">
        <title>Genome- and Community-Level Interaction Insights into Carbon Utilization and Element Cycling Functions of Hydrothermarchaeota in Hydrothermal Sediment.</title>
        <authorList>
            <person name="Zhou Z."/>
            <person name="Liu Y."/>
            <person name="Xu W."/>
            <person name="Pan J."/>
            <person name="Luo Z.H."/>
            <person name="Li M."/>
        </authorList>
    </citation>
    <scope>NUCLEOTIDE SEQUENCE [LARGE SCALE GENOMIC DNA]</scope>
    <source>
        <strain evidence="1">HyVt-570</strain>
    </source>
</reference>
<accession>A0A7C4ZGJ5</accession>
<dbReference type="Proteomes" id="UP000885759">
    <property type="component" value="Unassembled WGS sequence"/>
</dbReference>
<organism evidence="1">
    <name type="scientific">Oceanithermus profundus</name>
    <dbReference type="NCBI Taxonomy" id="187137"/>
    <lineage>
        <taxon>Bacteria</taxon>
        <taxon>Thermotogati</taxon>
        <taxon>Deinococcota</taxon>
        <taxon>Deinococci</taxon>
        <taxon>Thermales</taxon>
        <taxon>Thermaceae</taxon>
        <taxon>Oceanithermus</taxon>
    </lineage>
</organism>
<dbReference type="AlphaFoldDB" id="A0A7C4ZGJ5"/>
<protein>
    <submittedName>
        <fullName evidence="1">Uncharacterized protein</fullName>
    </submittedName>
</protein>
<name>A0A7C4ZGJ5_9DEIN</name>
<sequence length="62" mass="6682">IVGKATDDVEVDRVVVKYGKTYSRLPLPRGQEVSFMIQVPAASATVIAVDAVGQRVERVAKP</sequence>
<feature type="non-terminal residue" evidence="1">
    <location>
        <position position="1"/>
    </location>
</feature>
<comment type="caution">
    <text evidence="1">The sequence shown here is derived from an EMBL/GenBank/DDBJ whole genome shotgun (WGS) entry which is preliminary data.</text>
</comment>
<evidence type="ECO:0000313" key="1">
    <source>
        <dbReference type="EMBL" id="HGY08721.1"/>
    </source>
</evidence>